<name>A0A177BVL8_9PLEO</name>
<proteinExistence type="predicted"/>
<protein>
    <submittedName>
        <fullName evidence="1">Uncharacterized protein</fullName>
    </submittedName>
</protein>
<accession>A0A177BVL8</accession>
<dbReference type="InParanoid" id="A0A177BVL8"/>
<dbReference type="GeneID" id="28769539"/>
<evidence type="ECO:0000313" key="2">
    <source>
        <dbReference type="Proteomes" id="UP000077069"/>
    </source>
</evidence>
<evidence type="ECO:0000313" key="1">
    <source>
        <dbReference type="EMBL" id="OAF99442.1"/>
    </source>
</evidence>
<dbReference type="EMBL" id="KV441562">
    <property type="protein sequence ID" value="OAF99442.1"/>
    <property type="molecule type" value="Genomic_DNA"/>
</dbReference>
<keyword evidence="2" id="KW-1185">Reference proteome</keyword>
<gene>
    <name evidence="1" type="ORF">CC84DRAFT_403175</name>
</gene>
<dbReference type="AlphaFoldDB" id="A0A177BVL8"/>
<reference evidence="1 2" key="1">
    <citation type="submission" date="2016-05" db="EMBL/GenBank/DDBJ databases">
        <title>Comparative analysis of secretome profiles of manganese(II)-oxidizing ascomycete fungi.</title>
        <authorList>
            <consortium name="DOE Joint Genome Institute"/>
            <person name="Zeiner C.A."/>
            <person name="Purvine S.O."/>
            <person name="Zink E.M."/>
            <person name="Wu S."/>
            <person name="Pasa-Tolic L."/>
            <person name="Chaput D.L."/>
            <person name="Haridas S."/>
            <person name="Grigoriev I.V."/>
            <person name="Santelli C.M."/>
            <person name="Hansel C.M."/>
        </authorList>
    </citation>
    <scope>NUCLEOTIDE SEQUENCE [LARGE SCALE GENOMIC DNA]</scope>
    <source>
        <strain evidence="1 2">AP3s5-JAC2a</strain>
    </source>
</reference>
<sequence>MGYKNITVEGNIRPYYQSSALAHKPCSRGTQYHALDCGHTVVDPSVTGCASNCVEPGVYADGSSPYADHSSHADKSSSDMSFMDIDITSSSSDITSSSVVNFDIRPNTFLCVLCVLKQYCPWIDEDTVPNDDVRSLLCEVGNAHFEDASEDLAAATSKHRYSEPSKPFTLADHF</sequence>
<dbReference type="Proteomes" id="UP000077069">
    <property type="component" value="Unassembled WGS sequence"/>
</dbReference>
<organism evidence="1 2">
    <name type="scientific">Paraphaeosphaeria sporulosa</name>
    <dbReference type="NCBI Taxonomy" id="1460663"/>
    <lineage>
        <taxon>Eukaryota</taxon>
        <taxon>Fungi</taxon>
        <taxon>Dikarya</taxon>
        <taxon>Ascomycota</taxon>
        <taxon>Pezizomycotina</taxon>
        <taxon>Dothideomycetes</taxon>
        <taxon>Pleosporomycetidae</taxon>
        <taxon>Pleosporales</taxon>
        <taxon>Massarineae</taxon>
        <taxon>Didymosphaeriaceae</taxon>
        <taxon>Paraphaeosphaeria</taxon>
    </lineage>
</organism>
<dbReference type="OrthoDB" id="10414622at2759"/>
<dbReference type="RefSeq" id="XP_018029808.1">
    <property type="nucleotide sequence ID" value="XM_018186053.1"/>
</dbReference>